<dbReference type="EMBL" id="MCRM02000015">
    <property type="protein sequence ID" value="PNV74315.1"/>
    <property type="molecule type" value="Genomic_DNA"/>
</dbReference>
<keyword evidence="1" id="KW-1133">Transmembrane helix</keyword>
<organism evidence="2 3">
    <name type="scientific">Leptospira inadai serovar Lyme</name>
    <dbReference type="NCBI Taxonomy" id="293084"/>
    <lineage>
        <taxon>Bacteria</taxon>
        <taxon>Pseudomonadati</taxon>
        <taxon>Spirochaetota</taxon>
        <taxon>Spirochaetia</taxon>
        <taxon>Leptospirales</taxon>
        <taxon>Leptospiraceae</taxon>
        <taxon>Leptospira</taxon>
    </lineage>
</organism>
<feature type="transmembrane region" description="Helical" evidence="1">
    <location>
        <begin position="12"/>
        <end position="34"/>
    </location>
</feature>
<feature type="transmembrane region" description="Helical" evidence="1">
    <location>
        <begin position="209"/>
        <end position="231"/>
    </location>
</feature>
<gene>
    <name evidence="2" type="ORF">BES34_014105</name>
</gene>
<feature type="transmembrane region" description="Helical" evidence="1">
    <location>
        <begin position="141"/>
        <end position="164"/>
    </location>
</feature>
<keyword evidence="3" id="KW-1185">Reference proteome</keyword>
<feature type="transmembrane region" description="Helical" evidence="1">
    <location>
        <begin position="75"/>
        <end position="95"/>
    </location>
</feature>
<feature type="transmembrane region" description="Helical" evidence="1">
    <location>
        <begin position="176"/>
        <end position="197"/>
    </location>
</feature>
<evidence type="ECO:0008006" key="4">
    <source>
        <dbReference type="Google" id="ProtNLM"/>
    </source>
</evidence>
<feature type="transmembrane region" description="Helical" evidence="1">
    <location>
        <begin position="46"/>
        <end position="63"/>
    </location>
</feature>
<accession>A0ABX4YGD8</accession>
<dbReference type="RefSeq" id="WP_010420075.1">
    <property type="nucleotide sequence ID" value="NZ_MCRM02000015.1"/>
</dbReference>
<reference evidence="2" key="1">
    <citation type="submission" date="2018-01" db="EMBL/GenBank/DDBJ databases">
        <title>Genomic characterization of Leptospira inadai serogroup Lyme isolated from captured rat in Brazil and comparative analysis with human reference strain.</title>
        <authorList>
            <person name="Moreno L.Z."/>
            <person name="Loureiro A.P."/>
            <person name="Miraglia F."/>
            <person name="Kremer F.S."/>
            <person name="Eslabao M.R."/>
            <person name="Dellagostin O.A."/>
            <person name="Lilenbaum W."/>
            <person name="Moreno A.M."/>
        </authorList>
    </citation>
    <scope>NUCLEOTIDE SEQUENCE [LARGE SCALE GENOMIC DNA]</scope>
    <source>
        <strain evidence="2">M34/99</strain>
    </source>
</reference>
<feature type="transmembrane region" description="Helical" evidence="1">
    <location>
        <begin position="107"/>
        <end position="129"/>
    </location>
</feature>
<proteinExistence type="predicted"/>
<sequence length="316" mass="37348">MTLDQCFPCFSMYSTFLFVNFIGAFILLYLGLYVLRQAGERQVEKLFPFLSIVLSIAFLIYSVRDFPPRWTLTYTLNWIMVPIGYAPLLVLLITNSIEKTEFKFSKGILLFFLLYFLFITYEGVTLNFVRIYDFTEAKYILLWPFHVLIGVLALVGVYSIYVFGKKAKRTRGLRRVQFFLFLIGLVPVVFCSILFLYLLPLYGIFKEGFIVTAFIPFVILWVISILSLDYYKLKSYPGNLESPPFILDKGGIFLFWVYKQVDPVSYILFTNRRLGGFYKALEDYKKELKNLKYPKWKIEKILKERFDPYFNFRRAL</sequence>
<keyword evidence="1" id="KW-0472">Membrane</keyword>
<evidence type="ECO:0000313" key="2">
    <source>
        <dbReference type="EMBL" id="PNV74315.1"/>
    </source>
</evidence>
<evidence type="ECO:0000256" key="1">
    <source>
        <dbReference type="SAM" id="Phobius"/>
    </source>
</evidence>
<dbReference type="Proteomes" id="UP000094669">
    <property type="component" value="Unassembled WGS sequence"/>
</dbReference>
<protein>
    <recommendedName>
        <fullName evidence="4">Histidine kinase N-terminal 7TM region domain-containing protein</fullName>
    </recommendedName>
</protein>
<name>A0ABX4YGD8_9LEPT</name>
<comment type="caution">
    <text evidence="2">The sequence shown here is derived from an EMBL/GenBank/DDBJ whole genome shotgun (WGS) entry which is preliminary data.</text>
</comment>
<evidence type="ECO:0000313" key="3">
    <source>
        <dbReference type="Proteomes" id="UP000094669"/>
    </source>
</evidence>
<keyword evidence="1" id="KW-0812">Transmembrane</keyword>